<gene>
    <name evidence="13" type="primary">fahA</name>
    <name evidence="13" type="ORF">AADG42_17905</name>
</gene>
<dbReference type="PANTHER" id="PTHR43069">
    <property type="entry name" value="FUMARYLACETOACETASE"/>
    <property type="match status" value="1"/>
</dbReference>
<keyword evidence="10" id="KW-0585">Phenylalanine catabolism</keyword>
<evidence type="ECO:0000259" key="11">
    <source>
        <dbReference type="Pfam" id="PF01557"/>
    </source>
</evidence>
<dbReference type="SUPFAM" id="SSF56529">
    <property type="entry name" value="FAH"/>
    <property type="match status" value="1"/>
</dbReference>
<comment type="cofactor">
    <cofactor evidence="1">
        <name>Ca(2+)</name>
        <dbReference type="ChEBI" id="CHEBI:29108"/>
    </cofactor>
</comment>
<dbReference type="Pfam" id="PF01557">
    <property type="entry name" value="FAA_hydrolase"/>
    <property type="match status" value="1"/>
</dbReference>
<dbReference type="InterPro" id="IPR005959">
    <property type="entry name" value="Fumarylacetoacetase"/>
</dbReference>
<dbReference type="EC" id="3.7.1.2" evidence="4"/>
<dbReference type="InterPro" id="IPR015377">
    <property type="entry name" value="Fumarylacetoacetase_N"/>
</dbReference>
<feature type="domain" description="Fumarylacetoacetase N-terminal" evidence="12">
    <location>
        <begin position="28"/>
        <end position="102"/>
    </location>
</feature>
<evidence type="ECO:0000256" key="8">
    <source>
        <dbReference type="ARBA" id="ARBA00022842"/>
    </source>
</evidence>
<evidence type="ECO:0000256" key="10">
    <source>
        <dbReference type="ARBA" id="ARBA00023232"/>
    </source>
</evidence>
<keyword evidence="7" id="KW-0106">Calcium</keyword>
<evidence type="ECO:0000256" key="7">
    <source>
        <dbReference type="ARBA" id="ARBA00022837"/>
    </source>
</evidence>
<organism evidence="13 14">
    <name type="scientific">Ammonicoccus fulvus</name>
    <dbReference type="NCBI Taxonomy" id="3138240"/>
    <lineage>
        <taxon>Bacteria</taxon>
        <taxon>Bacillati</taxon>
        <taxon>Actinomycetota</taxon>
        <taxon>Actinomycetes</taxon>
        <taxon>Propionibacteriales</taxon>
        <taxon>Propionibacteriaceae</taxon>
        <taxon>Ammonicoccus</taxon>
    </lineage>
</organism>
<dbReference type="InterPro" id="IPR036462">
    <property type="entry name" value="Fumarylacetoacetase_N_sf"/>
</dbReference>
<feature type="domain" description="Fumarylacetoacetase-like C-terminal" evidence="11">
    <location>
        <begin position="122"/>
        <end position="400"/>
    </location>
</feature>
<dbReference type="GO" id="GO:0004334">
    <property type="term" value="F:fumarylacetoacetase activity"/>
    <property type="evidence" value="ECO:0007669"/>
    <property type="project" value="UniProtKB-EC"/>
</dbReference>
<evidence type="ECO:0000256" key="9">
    <source>
        <dbReference type="ARBA" id="ARBA00022878"/>
    </source>
</evidence>
<dbReference type="Gene3D" id="3.90.850.10">
    <property type="entry name" value="Fumarylacetoacetase-like, C-terminal domain"/>
    <property type="match status" value="1"/>
</dbReference>
<dbReference type="RefSeq" id="WP_425310548.1">
    <property type="nucleotide sequence ID" value="NZ_CP154795.1"/>
</dbReference>
<evidence type="ECO:0000256" key="6">
    <source>
        <dbReference type="ARBA" id="ARBA00022801"/>
    </source>
</evidence>
<dbReference type="EMBL" id="CP154795">
    <property type="protein sequence ID" value="XAN09109.1"/>
    <property type="molecule type" value="Genomic_DNA"/>
</dbReference>
<accession>A0ABZ3FWK1</accession>
<comment type="pathway">
    <text evidence="3">Amino-acid degradation; L-phenylalanine degradation; acetoacetate and fumarate from L-phenylalanine: step 6/6.</text>
</comment>
<dbReference type="Proteomes" id="UP001442841">
    <property type="component" value="Chromosome"/>
</dbReference>
<evidence type="ECO:0000313" key="13">
    <source>
        <dbReference type="EMBL" id="XAN09109.1"/>
    </source>
</evidence>
<dbReference type="NCBIfam" id="TIGR01266">
    <property type="entry name" value="fum_ac_acetase"/>
    <property type="match status" value="1"/>
</dbReference>
<keyword evidence="9" id="KW-0828">Tyrosine catabolism</keyword>
<dbReference type="SUPFAM" id="SSF63433">
    <property type="entry name" value="Fumarylacetoacetate hydrolase, FAH, N-terminal domain"/>
    <property type="match status" value="1"/>
</dbReference>
<evidence type="ECO:0000256" key="5">
    <source>
        <dbReference type="ARBA" id="ARBA00022723"/>
    </source>
</evidence>
<evidence type="ECO:0000256" key="1">
    <source>
        <dbReference type="ARBA" id="ARBA00001913"/>
    </source>
</evidence>
<dbReference type="InterPro" id="IPR011234">
    <property type="entry name" value="Fumarylacetoacetase-like_C"/>
</dbReference>
<keyword evidence="14" id="KW-1185">Reference proteome</keyword>
<keyword evidence="8" id="KW-0460">Magnesium</keyword>
<sequence length="412" mass="44256">MSINDAAHESSTGATWAPIPRGSHFGLANLPYGVAVIDDRPMVVTRVGDGVLPVAYALAGRPEWADLFADGNLDRFLATGPETWAGVRAELRRFFLDKGQARELIPVSGLRLVLPFTVGDYVDFYASLDHATNLGRLFRPDSEPLLPNWRRLPVGYHGRSRGIVVSGTRVVRPAGLVRAGDEVVRRPCAQLDYEVEVGFVIGGSNHGRPVGVDSADSHVFGVVLVNDWSARDIQAFEYQPLGPMLGKSFATSVSPWVVPLEAVKPYLLQQPRQEPEPDSVLRGTRPWVLDLALDVSVNGTTVGATNAAGLYWTFAQQLAHLTSNGSLIGPGDFYATGTVSGPGETERGSLIEAAWRGANPVKLADGSERSWLLDGDEVLIRGRFGPEGSGVGLGEVVGRVVPDEVDASMFLP</sequence>
<dbReference type="Pfam" id="PF09298">
    <property type="entry name" value="FAA_hydrolase_N"/>
    <property type="match status" value="1"/>
</dbReference>
<keyword evidence="5" id="KW-0479">Metal-binding</keyword>
<protein>
    <recommendedName>
        <fullName evidence="4">fumarylacetoacetase</fullName>
        <ecNumber evidence="4">3.7.1.2</ecNumber>
    </recommendedName>
</protein>
<evidence type="ECO:0000256" key="2">
    <source>
        <dbReference type="ARBA" id="ARBA00001946"/>
    </source>
</evidence>
<evidence type="ECO:0000313" key="14">
    <source>
        <dbReference type="Proteomes" id="UP001442841"/>
    </source>
</evidence>
<dbReference type="InterPro" id="IPR036663">
    <property type="entry name" value="Fumarylacetoacetase_C_sf"/>
</dbReference>
<dbReference type="PANTHER" id="PTHR43069:SF2">
    <property type="entry name" value="FUMARYLACETOACETASE"/>
    <property type="match status" value="1"/>
</dbReference>
<keyword evidence="6 13" id="KW-0378">Hydrolase</keyword>
<reference evidence="13 14" key="1">
    <citation type="submission" date="2024-04" db="EMBL/GenBank/DDBJ databases">
        <title>Isolation of an actinomycete strain from pig manure.</title>
        <authorList>
            <person name="Gong T."/>
            <person name="Yu Z."/>
            <person name="An M."/>
            <person name="Wei C."/>
            <person name="Yang W."/>
            <person name="Liu L."/>
        </authorList>
    </citation>
    <scope>NUCLEOTIDE SEQUENCE [LARGE SCALE GENOMIC DNA]</scope>
    <source>
        <strain evidence="13 14">ZF39</strain>
    </source>
</reference>
<evidence type="ECO:0000256" key="3">
    <source>
        <dbReference type="ARBA" id="ARBA00004782"/>
    </source>
</evidence>
<dbReference type="Gene3D" id="2.30.30.230">
    <property type="entry name" value="Fumarylacetoacetase, N-terminal domain"/>
    <property type="match status" value="1"/>
</dbReference>
<comment type="cofactor">
    <cofactor evidence="2">
        <name>Mg(2+)</name>
        <dbReference type="ChEBI" id="CHEBI:18420"/>
    </cofactor>
</comment>
<name>A0ABZ3FWK1_9ACTN</name>
<evidence type="ECO:0000256" key="4">
    <source>
        <dbReference type="ARBA" id="ARBA00012094"/>
    </source>
</evidence>
<proteinExistence type="predicted"/>
<evidence type="ECO:0000259" key="12">
    <source>
        <dbReference type="Pfam" id="PF09298"/>
    </source>
</evidence>